<dbReference type="Proteomes" id="UP000036168">
    <property type="component" value="Unassembled WGS sequence"/>
</dbReference>
<comment type="caution">
    <text evidence="1">The sequence shown here is derived from an EMBL/GenBank/DDBJ whole genome shotgun (WGS) entry which is preliminary data.</text>
</comment>
<dbReference type="EMBL" id="LECW02000082">
    <property type="protein sequence ID" value="KRT87137.1"/>
    <property type="molecule type" value="Genomic_DNA"/>
</dbReference>
<name>A0A0T6BI61_9BACI</name>
<evidence type="ECO:0000313" key="1">
    <source>
        <dbReference type="EMBL" id="KRT87137.1"/>
    </source>
</evidence>
<dbReference type="AlphaFoldDB" id="A0A0T6BI61"/>
<sequence length="66" mass="7702">MTRQNNQVNLSKLTQKVEEIKIIYGKQNPQLDKALSELNDLIKEEHTKLDELKTLGYEIAYRIKAT</sequence>
<evidence type="ECO:0000313" key="2">
    <source>
        <dbReference type="Proteomes" id="UP000036168"/>
    </source>
</evidence>
<gene>
    <name evidence="1" type="ORF">AB447_209225</name>
</gene>
<proteinExistence type="predicted"/>
<accession>A0A0T6BI61</accession>
<protein>
    <submittedName>
        <fullName evidence="1">Uncharacterized protein</fullName>
    </submittedName>
</protein>
<reference evidence="1 2" key="1">
    <citation type="journal article" date="2015" name="Int. J. Syst. Evol. Microbiol.">
        <title>Bacillus glycinifermentans sp. nov., isolated from fermented soybean paste.</title>
        <authorList>
            <person name="Kim S.J."/>
            <person name="Dunlap C.A."/>
            <person name="Kwon S.W."/>
            <person name="Rooney A.P."/>
        </authorList>
    </citation>
    <scope>NUCLEOTIDE SEQUENCE [LARGE SCALE GENOMIC DNA]</scope>
    <source>
        <strain evidence="1 2">GO-13</strain>
    </source>
</reference>
<organism evidence="1 2">
    <name type="scientific">Bacillus glycinifermentans</name>
    <dbReference type="NCBI Taxonomy" id="1664069"/>
    <lineage>
        <taxon>Bacteria</taxon>
        <taxon>Bacillati</taxon>
        <taxon>Bacillota</taxon>
        <taxon>Bacilli</taxon>
        <taxon>Bacillales</taxon>
        <taxon>Bacillaceae</taxon>
        <taxon>Bacillus</taxon>
    </lineage>
</organism>
<dbReference type="RefSeq" id="WP_048355921.1">
    <property type="nucleotide sequence ID" value="NZ_LECW02000082.1"/>
</dbReference>